<organism evidence="8 9">
    <name type="scientific">Rhodoplanes serenus</name>
    <dbReference type="NCBI Taxonomy" id="200615"/>
    <lineage>
        <taxon>Bacteria</taxon>
        <taxon>Pseudomonadati</taxon>
        <taxon>Pseudomonadota</taxon>
        <taxon>Alphaproteobacteria</taxon>
        <taxon>Hyphomicrobiales</taxon>
        <taxon>Nitrobacteraceae</taxon>
        <taxon>Rhodoplanes</taxon>
    </lineage>
</organism>
<evidence type="ECO:0000256" key="4">
    <source>
        <dbReference type="ARBA" id="ARBA00022737"/>
    </source>
</evidence>
<dbReference type="InterPro" id="IPR011898">
    <property type="entry name" value="PorD_KorD"/>
</dbReference>
<dbReference type="RefSeq" id="WP_129611033.1">
    <property type="nucleotide sequence ID" value="NZ_UWOC01000185.1"/>
</dbReference>
<keyword evidence="6" id="KW-0411">Iron-sulfur</keyword>
<dbReference type="NCBIfam" id="NF045763">
    <property type="entry name" value="PhenlGlyoxDHPadF"/>
    <property type="match status" value="1"/>
</dbReference>
<dbReference type="Proteomes" id="UP000289200">
    <property type="component" value="Unassembled WGS sequence"/>
</dbReference>
<dbReference type="PROSITE" id="PS00198">
    <property type="entry name" value="4FE4S_FER_1"/>
    <property type="match status" value="1"/>
</dbReference>
<dbReference type="EMBL" id="UWOC01000185">
    <property type="protein sequence ID" value="VCU10996.1"/>
    <property type="molecule type" value="Genomic_DNA"/>
</dbReference>
<evidence type="ECO:0000256" key="3">
    <source>
        <dbReference type="ARBA" id="ARBA00022723"/>
    </source>
</evidence>
<feature type="domain" description="4Fe-4S ferredoxin-type" evidence="7">
    <location>
        <begin position="68"/>
        <end position="97"/>
    </location>
</feature>
<dbReference type="InterPro" id="IPR017896">
    <property type="entry name" value="4Fe4S_Fe-S-bd"/>
</dbReference>
<evidence type="ECO:0000256" key="5">
    <source>
        <dbReference type="ARBA" id="ARBA00023004"/>
    </source>
</evidence>
<comment type="cofactor">
    <cofactor evidence="1">
        <name>[4Fe-4S] cluster</name>
        <dbReference type="ChEBI" id="CHEBI:49883"/>
    </cofactor>
</comment>
<evidence type="ECO:0000256" key="2">
    <source>
        <dbReference type="ARBA" id="ARBA00022485"/>
    </source>
</evidence>
<dbReference type="GO" id="GO:0016625">
    <property type="term" value="F:oxidoreductase activity, acting on the aldehyde or oxo group of donors, iron-sulfur protein as acceptor"/>
    <property type="evidence" value="ECO:0007669"/>
    <property type="project" value="InterPro"/>
</dbReference>
<dbReference type="InterPro" id="IPR017900">
    <property type="entry name" value="4Fe4S_Fe_S_CS"/>
</dbReference>
<dbReference type="Pfam" id="PF00037">
    <property type="entry name" value="Fer4"/>
    <property type="match status" value="1"/>
</dbReference>
<reference evidence="9" key="1">
    <citation type="submission" date="2018-10" db="EMBL/GenBank/DDBJ databases">
        <authorList>
            <person name="Peiro R."/>
            <person name="Begona"/>
            <person name="Cbmso G."/>
            <person name="Lopez M."/>
            <person name="Gonzalez S."/>
            <person name="Sacristan E."/>
            <person name="Castillo E."/>
        </authorList>
    </citation>
    <scope>NUCLEOTIDE SEQUENCE [LARGE SCALE GENOMIC DNA]</scope>
</reference>
<feature type="domain" description="4Fe-4S ferredoxin-type" evidence="7">
    <location>
        <begin position="39"/>
        <end position="67"/>
    </location>
</feature>
<evidence type="ECO:0000256" key="6">
    <source>
        <dbReference type="ARBA" id="ARBA00023014"/>
    </source>
</evidence>
<dbReference type="GO" id="GO:0046872">
    <property type="term" value="F:metal ion binding"/>
    <property type="evidence" value="ECO:0007669"/>
    <property type="project" value="UniProtKB-KW"/>
</dbReference>
<dbReference type="AlphaFoldDB" id="A0A3S4BIU7"/>
<comment type="caution">
    <text evidence="8">The sequence shown here is derived from an EMBL/GenBank/DDBJ whole genome shotgun (WGS) entry which is preliminary data.</text>
</comment>
<evidence type="ECO:0000313" key="8">
    <source>
        <dbReference type="EMBL" id="VCU10996.1"/>
    </source>
</evidence>
<dbReference type="Gene3D" id="3.30.70.20">
    <property type="match status" value="1"/>
</dbReference>
<dbReference type="InterPro" id="IPR054812">
    <property type="entry name" value="PadF"/>
</dbReference>
<keyword evidence="4" id="KW-0677">Repeat</keyword>
<dbReference type="PANTHER" id="PTHR43724:SF1">
    <property type="entry name" value="PYRUVATE SYNTHASE SUBUNIT PORD"/>
    <property type="match status" value="1"/>
</dbReference>
<keyword evidence="2" id="KW-0004">4Fe-4S</keyword>
<proteinExistence type="predicted"/>
<dbReference type="PANTHER" id="PTHR43724">
    <property type="entry name" value="PYRUVATE SYNTHASE SUBUNIT PORD"/>
    <property type="match status" value="1"/>
</dbReference>
<protein>
    <submittedName>
        <fullName evidence="8">NADH-dependent phenylglyoxylate dehydrogenase subunit delta</fullName>
    </submittedName>
</protein>
<name>A0A3S4BIU7_9BRAD</name>
<dbReference type="OrthoDB" id="9794954at2"/>
<gene>
    <name evidence="8" type="primary">padF</name>
    <name evidence="8" type="ORF">RHODGE_RHODGE_04200</name>
</gene>
<dbReference type="NCBIfam" id="TIGR02179">
    <property type="entry name" value="PorD_KorD"/>
    <property type="match status" value="1"/>
</dbReference>
<keyword evidence="5" id="KW-0408">Iron</keyword>
<dbReference type="PROSITE" id="PS51379">
    <property type="entry name" value="4FE4S_FER_2"/>
    <property type="match status" value="2"/>
</dbReference>
<evidence type="ECO:0000313" key="9">
    <source>
        <dbReference type="Proteomes" id="UP000289200"/>
    </source>
</evidence>
<keyword evidence="3" id="KW-0479">Metal-binding</keyword>
<evidence type="ECO:0000256" key="1">
    <source>
        <dbReference type="ARBA" id="ARBA00001966"/>
    </source>
</evidence>
<dbReference type="GO" id="GO:0051539">
    <property type="term" value="F:4 iron, 4 sulfur cluster binding"/>
    <property type="evidence" value="ECO:0007669"/>
    <property type="project" value="UniProtKB-KW"/>
</dbReference>
<evidence type="ECO:0000259" key="7">
    <source>
        <dbReference type="PROSITE" id="PS51379"/>
    </source>
</evidence>
<sequence length="100" mass="10968">MSARRAYPMRDPAADGVPADLCPIATALNPMQPGDWRSLRPVVDRDKCVKCAVCWLYCPVQCVVERPAWFDIDLATCKGCGICATECPHRAITMIEEVAG</sequence>
<dbReference type="SUPFAM" id="SSF54862">
    <property type="entry name" value="4Fe-4S ferredoxins"/>
    <property type="match status" value="1"/>
</dbReference>
<keyword evidence="9" id="KW-1185">Reference proteome</keyword>
<accession>A0A3S4BIU7</accession>